<proteinExistence type="predicted"/>
<dbReference type="AlphaFoldDB" id="A0A1F4TP89"/>
<organism evidence="1 2">
    <name type="scientific">candidate division WOR-1 bacterium RIFOXYC2_FULL_41_25</name>
    <dbReference type="NCBI Taxonomy" id="1802586"/>
    <lineage>
        <taxon>Bacteria</taxon>
        <taxon>Bacillati</taxon>
        <taxon>Saganbacteria</taxon>
    </lineage>
</organism>
<comment type="caution">
    <text evidence="1">The sequence shown here is derived from an EMBL/GenBank/DDBJ whole genome shotgun (WGS) entry which is preliminary data.</text>
</comment>
<dbReference type="Proteomes" id="UP000177309">
    <property type="component" value="Unassembled WGS sequence"/>
</dbReference>
<accession>A0A1F4TP89</accession>
<name>A0A1F4TP89_UNCSA</name>
<evidence type="ECO:0000313" key="1">
    <source>
        <dbReference type="EMBL" id="OGC33893.1"/>
    </source>
</evidence>
<sequence length="67" mass="8046">MDYWQYEKKLNIKQLRKMSGEKSFAAGFSLLRMAMSFLKSSIINEHPKIKPDVLHKEIRKYLWSAQR</sequence>
<reference evidence="1 2" key="1">
    <citation type="journal article" date="2016" name="Nat. Commun.">
        <title>Thousands of microbial genomes shed light on interconnected biogeochemical processes in an aquifer system.</title>
        <authorList>
            <person name="Anantharaman K."/>
            <person name="Brown C.T."/>
            <person name="Hug L.A."/>
            <person name="Sharon I."/>
            <person name="Castelle C.J."/>
            <person name="Probst A.J."/>
            <person name="Thomas B.C."/>
            <person name="Singh A."/>
            <person name="Wilkins M.J."/>
            <person name="Karaoz U."/>
            <person name="Brodie E.L."/>
            <person name="Williams K.H."/>
            <person name="Hubbard S.S."/>
            <person name="Banfield J.F."/>
        </authorList>
    </citation>
    <scope>NUCLEOTIDE SEQUENCE [LARGE SCALE GENOMIC DNA]</scope>
</reference>
<gene>
    <name evidence="1" type="ORF">A2462_01310</name>
</gene>
<dbReference type="EMBL" id="MEUI01000026">
    <property type="protein sequence ID" value="OGC33893.1"/>
    <property type="molecule type" value="Genomic_DNA"/>
</dbReference>
<evidence type="ECO:0000313" key="2">
    <source>
        <dbReference type="Proteomes" id="UP000177309"/>
    </source>
</evidence>
<protein>
    <submittedName>
        <fullName evidence="1">Uncharacterized protein</fullName>
    </submittedName>
</protein>